<evidence type="ECO:0000313" key="11">
    <source>
        <dbReference type="EMBL" id="SDR18819.1"/>
    </source>
</evidence>
<dbReference type="GO" id="GO:0005886">
    <property type="term" value="C:plasma membrane"/>
    <property type="evidence" value="ECO:0007669"/>
    <property type="project" value="UniProtKB-SubCell"/>
</dbReference>
<accession>A0A1H1H0B5</accession>
<comment type="subcellular location">
    <subcellularLocation>
        <location evidence="1">Cell membrane</location>
        <topology evidence="1">Multi-pass membrane protein</topology>
    </subcellularLocation>
</comment>
<evidence type="ECO:0000256" key="10">
    <source>
        <dbReference type="SAM" id="Phobius"/>
    </source>
</evidence>
<evidence type="ECO:0000256" key="2">
    <source>
        <dbReference type="ARBA" id="ARBA00022448"/>
    </source>
</evidence>
<protein>
    <recommendedName>
        <fullName evidence="9">Multidrug-efflux transporter</fullName>
    </recommendedName>
</protein>
<feature type="transmembrane region" description="Helical" evidence="10">
    <location>
        <begin position="92"/>
        <end position="111"/>
    </location>
</feature>
<feature type="transmembrane region" description="Helical" evidence="10">
    <location>
        <begin position="168"/>
        <end position="185"/>
    </location>
</feature>
<feature type="transmembrane region" description="Helical" evidence="10">
    <location>
        <begin position="131"/>
        <end position="148"/>
    </location>
</feature>
<gene>
    <name evidence="11" type="ORF">SAMN04489842_2714</name>
</gene>
<dbReference type="NCBIfam" id="TIGR00797">
    <property type="entry name" value="matE"/>
    <property type="match status" value="1"/>
</dbReference>
<sequence>MRLRLYALCTAIVRTVLRILHNPVKAALWYVGAALARAGVVEQHRVDRTTDLAWPRIVTGIARTSKSAADVAMIGIAVGTAGVAGVGIATPLALLGATLGAGVAGGTISLVSQRFGAERYDELDLVVKQSVWLTVLICSPLVVLFWTYPVELVSLISNDPETVQHAATYLQVMSVATVFIGLNLVGSRTLIGVDDSYSAMIARGGGAIVNIGLNAVFIFGLGMGVAGAALGSVIANVVTTGLFAYGLLGGRFPYVGTFPVTLSLSGPYFDASLTRDLVEISSPIAVKNLVHRTAQFPLLAIAASFGPEVVAAYTIARRVRDLTDTPSWGLKLASSSLVGQHLGRSDETGATAYGWDILRITIAIYVLVVVGVIAFAEPIAGVFVDDPATLPTATVFVQVSAISVFFFGVGGSAAGPLNAAGDTRWPLYARVFGLYAFAIPVAYLGTVALPVPVAGTVTLGITALYASFVLETLVPALVCFYRFASGKWRVVSRAYRPEAATAD</sequence>
<evidence type="ECO:0000256" key="3">
    <source>
        <dbReference type="ARBA" id="ARBA00022449"/>
    </source>
</evidence>
<dbReference type="STRING" id="1095778.SAMN04489842_2714"/>
<dbReference type="PIRSF" id="PIRSF006603">
    <property type="entry name" value="DinF"/>
    <property type="match status" value="1"/>
</dbReference>
<dbReference type="RefSeq" id="WP_090382643.1">
    <property type="nucleotide sequence ID" value="NZ_FNLC01000002.1"/>
</dbReference>
<feature type="transmembrane region" description="Helical" evidence="10">
    <location>
        <begin position="197"/>
        <end position="219"/>
    </location>
</feature>
<feature type="transmembrane region" description="Helical" evidence="10">
    <location>
        <begin position="395"/>
        <end position="415"/>
    </location>
</feature>
<feature type="transmembrane region" description="Helical" evidence="10">
    <location>
        <begin position="362"/>
        <end position="383"/>
    </location>
</feature>
<evidence type="ECO:0000256" key="7">
    <source>
        <dbReference type="ARBA" id="ARBA00023065"/>
    </source>
</evidence>
<dbReference type="PANTHER" id="PTHR43298">
    <property type="entry name" value="MULTIDRUG RESISTANCE PROTEIN NORM-RELATED"/>
    <property type="match status" value="1"/>
</dbReference>
<evidence type="ECO:0000256" key="8">
    <source>
        <dbReference type="ARBA" id="ARBA00023136"/>
    </source>
</evidence>
<reference evidence="12" key="1">
    <citation type="submission" date="2016-10" db="EMBL/GenBank/DDBJ databases">
        <authorList>
            <person name="Varghese N."/>
            <person name="Submissions S."/>
        </authorList>
    </citation>
    <scope>NUCLEOTIDE SEQUENCE [LARGE SCALE GENOMIC DNA]</scope>
    <source>
        <strain evidence="12">DSM 24767</strain>
    </source>
</reference>
<dbReference type="Pfam" id="PF01554">
    <property type="entry name" value="MatE"/>
    <property type="match status" value="2"/>
</dbReference>
<dbReference type="InterPro" id="IPR050222">
    <property type="entry name" value="MATE_MdtK"/>
</dbReference>
<feature type="transmembrane region" description="Helical" evidence="10">
    <location>
        <begin position="427"/>
        <end position="451"/>
    </location>
</feature>
<keyword evidence="12" id="KW-1185">Reference proteome</keyword>
<keyword evidence="8 10" id="KW-0472">Membrane</keyword>
<dbReference type="AlphaFoldDB" id="A0A1H1H0B5"/>
<dbReference type="CDD" id="cd13137">
    <property type="entry name" value="MATE_NorM_like"/>
    <property type="match status" value="1"/>
</dbReference>
<evidence type="ECO:0000313" key="12">
    <source>
        <dbReference type="Proteomes" id="UP000198848"/>
    </source>
</evidence>
<evidence type="ECO:0000256" key="9">
    <source>
        <dbReference type="ARBA" id="ARBA00031636"/>
    </source>
</evidence>
<keyword evidence="2" id="KW-0813">Transport</keyword>
<keyword evidence="5 10" id="KW-0812">Transmembrane</keyword>
<feature type="transmembrane region" description="Helical" evidence="10">
    <location>
        <begin position="225"/>
        <end position="248"/>
    </location>
</feature>
<dbReference type="GO" id="GO:0042910">
    <property type="term" value="F:xenobiotic transmembrane transporter activity"/>
    <property type="evidence" value="ECO:0007669"/>
    <property type="project" value="InterPro"/>
</dbReference>
<keyword evidence="3" id="KW-0050">Antiport</keyword>
<evidence type="ECO:0000256" key="4">
    <source>
        <dbReference type="ARBA" id="ARBA00022475"/>
    </source>
</evidence>
<organism evidence="11 12">
    <name type="scientific">Natronobacterium texcoconense</name>
    <dbReference type="NCBI Taxonomy" id="1095778"/>
    <lineage>
        <taxon>Archaea</taxon>
        <taxon>Methanobacteriati</taxon>
        <taxon>Methanobacteriota</taxon>
        <taxon>Stenosarchaea group</taxon>
        <taxon>Halobacteria</taxon>
        <taxon>Halobacteriales</taxon>
        <taxon>Natrialbaceae</taxon>
        <taxon>Natronobacterium</taxon>
    </lineage>
</organism>
<keyword evidence="4" id="KW-1003">Cell membrane</keyword>
<dbReference type="InterPro" id="IPR048279">
    <property type="entry name" value="MdtK-like"/>
</dbReference>
<evidence type="ECO:0000256" key="6">
    <source>
        <dbReference type="ARBA" id="ARBA00022989"/>
    </source>
</evidence>
<dbReference type="OrthoDB" id="213143at2157"/>
<dbReference type="GO" id="GO:0015297">
    <property type="term" value="F:antiporter activity"/>
    <property type="evidence" value="ECO:0007669"/>
    <property type="project" value="UniProtKB-KW"/>
</dbReference>
<keyword evidence="7" id="KW-0406">Ion transport</keyword>
<proteinExistence type="predicted"/>
<dbReference type="PANTHER" id="PTHR43298:SF2">
    <property type="entry name" value="FMN_FAD EXPORTER YEEO-RELATED"/>
    <property type="match status" value="1"/>
</dbReference>
<feature type="transmembrane region" description="Helical" evidence="10">
    <location>
        <begin position="463"/>
        <end position="484"/>
    </location>
</feature>
<keyword evidence="6 10" id="KW-1133">Transmembrane helix</keyword>
<feature type="transmembrane region" description="Helical" evidence="10">
    <location>
        <begin position="67"/>
        <end position="86"/>
    </location>
</feature>
<evidence type="ECO:0000256" key="5">
    <source>
        <dbReference type="ARBA" id="ARBA00022692"/>
    </source>
</evidence>
<dbReference type="InterPro" id="IPR002528">
    <property type="entry name" value="MATE_fam"/>
</dbReference>
<dbReference type="EMBL" id="FNLC01000002">
    <property type="protein sequence ID" value="SDR18819.1"/>
    <property type="molecule type" value="Genomic_DNA"/>
</dbReference>
<name>A0A1H1H0B5_NATTX</name>
<evidence type="ECO:0000256" key="1">
    <source>
        <dbReference type="ARBA" id="ARBA00004651"/>
    </source>
</evidence>
<dbReference type="GO" id="GO:0006811">
    <property type="term" value="P:monoatomic ion transport"/>
    <property type="evidence" value="ECO:0007669"/>
    <property type="project" value="UniProtKB-KW"/>
</dbReference>
<dbReference type="Proteomes" id="UP000198848">
    <property type="component" value="Unassembled WGS sequence"/>
</dbReference>